<proteinExistence type="predicted"/>
<dbReference type="VEuPathDB" id="TriTrypDB:TEOVI_000144200"/>
<dbReference type="InterPro" id="IPR036961">
    <property type="entry name" value="Kinesin_motor_dom_sf"/>
</dbReference>
<sequence length="624" mass="69790">MEQTSKPANLPPCSPRQAVKNILRGVDSHVRVMSHLDNVSTSSSYSAVRLKKPKTDSWTEPFNVTRVHRGTSTNSFYQEVIAPCVANCLAGQSYLFLVSGPCESGRSQTLYGSPHHKTKGVVELAAEDLLGYMTGGAENNDDNPSRGQPTVTHSAFVTRGSHINETKTGEPVPIVDFPPPLGRTALPRMQLLESAASVVQIPEHKYSDTSCIIQFQVYVPVDTLGRRSMATLTFVDAAAFHSQPCSEVRHLVSTVRRVAGLSNGDGPSFDQRKLTTLLEPALMGYVTLMSITTISGRDDLHEAACEALRFAETISRIHQVLMLVHINTPKWFLDTAEKVEVLRSQRNKMLSEQHARGVYDYYVTVTKWLSQHVAGAGCTFDKLLEEVEQIREDLACEMKERVKSVQASIQEAEKQHALQLERTRNAHAITTSQLDKVKRLDETIAALTQKVTQRDLFNDHKISEMRIEISAIESETETRRQELLRFENEERLYGTKCAEVMGVLEKYSADLANSQMHYVLTEEMSAIEEKKKRLEADLATASRIAHMESDNFRANREKNSRLSHLSVMQQKVDSLRGRILTNSVSHTMSRSASHLSPRSQPDASPSESPAQKRRRFASPRYSAV</sequence>
<gene>
    <name evidence="3" type="ORF">TEOVI_000144200</name>
</gene>
<dbReference type="Gene3D" id="3.40.850.10">
    <property type="entry name" value="Kinesin motor domain"/>
    <property type="match status" value="1"/>
</dbReference>
<dbReference type="EMBL" id="CZPT02001319">
    <property type="protein sequence ID" value="SCU69873.1"/>
    <property type="molecule type" value="Genomic_DNA"/>
</dbReference>
<dbReference type="RefSeq" id="XP_067080768.1">
    <property type="nucleotide sequence ID" value="XM_067224667.1"/>
</dbReference>
<feature type="compositionally biased region" description="Polar residues" evidence="2">
    <location>
        <begin position="585"/>
        <end position="609"/>
    </location>
</feature>
<dbReference type="InterPro" id="IPR027417">
    <property type="entry name" value="P-loop_NTPase"/>
</dbReference>
<organism evidence="3 4">
    <name type="scientific">Trypanosoma equiperdum</name>
    <dbReference type="NCBI Taxonomy" id="5694"/>
    <lineage>
        <taxon>Eukaryota</taxon>
        <taxon>Discoba</taxon>
        <taxon>Euglenozoa</taxon>
        <taxon>Kinetoplastea</taxon>
        <taxon>Metakinetoplastina</taxon>
        <taxon>Trypanosomatida</taxon>
        <taxon>Trypanosomatidae</taxon>
        <taxon>Trypanosoma</taxon>
    </lineage>
</organism>
<dbReference type="AlphaFoldDB" id="A0A1G4ICJ0"/>
<keyword evidence="1" id="KW-0175">Coiled coil</keyword>
<protein>
    <submittedName>
        <fullName evidence="3">Kinesin, putative</fullName>
    </submittedName>
</protein>
<keyword evidence="4" id="KW-1185">Reference proteome</keyword>
<accession>A0A1G4ICJ0</accession>
<name>A0A1G4ICJ0_TRYEQ</name>
<evidence type="ECO:0000256" key="1">
    <source>
        <dbReference type="SAM" id="Coils"/>
    </source>
</evidence>
<dbReference type="Proteomes" id="UP000195570">
    <property type="component" value="Unassembled WGS sequence"/>
</dbReference>
<evidence type="ECO:0000313" key="4">
    <source>
        <dbReference type="Proteomes" id="UP000195570"/>
    </source>
</evidence>
<evidence type="ECO:0000313" key="3">
    <source>
        <dbReference type="EMBL" id="SCU69873.1"/>
    </source>
</evidence>
<dbReference type="SUPFAM" id="SSF52540">
    <property type="entry name" value="P-loop containing nucleoside triphosphate hydrolases"/>
    <property type="match status" value="1"/>
</dbReference>
<feature type="coiled-coil region" evidence="1">
    <location>
        <begin position="517"/>
        <end position="544"/>
    </location>
</feature>
<dbReference type="GeneID" id="92375382"/>
<evidence type="ECO:0000256" key="2">
    <source>
        <dbReference type="SAM" id="MobiDB-lite"/>
    </source>
</evidence>
<reference evidence="3" key="1">
    <citation type="submission" date="2016-09" db="EMBL/GenBank/DDBJ databases">
        <authorList>
            <person name="Hebert L."/>
            <person name="Moumen B."/>
        </authorList>
    </citation>
    <scope>NUCLEOTIDE SEQUENCE [LARGE SCALE GENOMIC DNA]</scope>
    <source>
        <strain evidence="3">OVI</strain>
    </source>
</reference>
<comment type="caution">
    <text evidence="3">The sequence shown here is derived from an EMBL/GenBank/DDBJ whole genome shotgun (WGS) entry which is preliminary data.</text>
</comment>
<feature type="region of interest" description="Disordered" evidence="2">
    <location>
        <begin position="585"/>
        <end position="624"/>
    </location>
</feature>